<dbReference type="InterPro" id="IPR025246">
    <property type="entry name" value="IS30-like_HTH"/>
</dbReference>
<dbReference type="PANTHER" id="PTHR10948">
    <property type="entry name" value="TRANSPOSASE"/>
    <property type="match status" value="1"/>
</dbReference>
<proteinExistence type="predicted"/>
<feature type="region of interest" description="Disordered" evidence="1">
    <location>
        <begin position="71"/>
        <end position="144"/>
    </location>
</feature>
<feature type="compositionally biased region" description="Basic residues" evidence="1">
    <location>
        <begin position="104"/>
        <end position="114"/>
    </location>
</feature>
<protein>
    <submittedName>
        <fullName evidence="3">Helix-turn-helix domain-containing protein</fullName>
    </submittedName>
</protein>
<name>A0ABU8U9P9_9ACTN</name>
<evidence type="ECO:0000313" key="4">
    <source>
        <dbReference type="Proteomes" id="UP001382904"/>
    </source>
</evidence>
<sequence>MRLPLNARASSRCCNEREVNACCRPERRAHSAGGGPVPGGRLTQQDRRQIAAGLADDLSYTEIAKRLERPTSTITREVMRNGGPTDYRGTGRTTRPYGVPVAAGRRRPCRHPPRRPTCTGAIPRHCGSSSSGSRTCWSMPGSRG</sequence>
<keyword evidence="4" id="KW-1185">Reference proteome</keyword>
<dbReference type="EMBL" id="JBBKAM010000002">
    <property type="protein sequence ID" value="MEJ8644623.1"/>
    <property type="molecule type" value="Genomic_DNA"/>
</dbReference>
<dbReference type="Pfam" id="PF13936">
    <property type="entry name" value="HTH_38"/>
    <property type="match status" value="1"/>
</dbReference>
<gene>
    <name evidence="3" type="ORF">WKI68_31620</name>
</gene>
<dbReference type="InterPro" id="IPR051917">
    <property type="entry name" value="Transposase-Integrase"/>
</dbReference>
<comment type="caution">
    <text evidence="3">The sequence shown here is derived from an EMBL/GenBank/DDBJ whole genome shotgun (WGS) entry which is preliminary data.</text>
</comment>
<reference evidence="3 4" key="1">
    <citation type="submission" date="2024-03" db="EMBL/GenBank/DDBJ databases">
        <title>Novel Streptomyces species of biotechnological and ecological value are a feature of Machair soil.</title>
        <authorList>
            <person name="Prole J.R."/>
            <person name="Goodfellow M."/>
            <person name="Allenby N."/>
            <person name="Ward A.C."/>
        </authorList>
    </citation>
    <scope>NUCLEOTIDE SEQUENCE [LARGE SCALE GENOMIC DNA]</scope>
    <source>
        <strain evidence="3 4">MS1.HAVA.3</strain>
    </source>
</reference>
<evidence type="ECO:0000313" key="3">
    <source>
        <dbReference type="EMBL" id="MEJ8644623.1"/>
    </source>
</evidence>
<organism evidence="3 4">
    <name type="scientific">Streptomyces caledonius</name>
    <dbReference type="NCBI Taxonomy" id="3134107"/>
    <lineage>
        <taxon>Bacteria</taxon>
        <taxon>Bacillati</taxon>
        <taxon>Actinomycetota</taxon>
        <taxon>Actinomycetes</taxon>
        <taxon>Kitasatosporales</taxon>
        <taxon>Streptomycetaceae</taxon>
        <taxon>Streptomyces</taxon>
    </lineage>
</organism>
<dbReference type="PANTHER" id="PTHR10948:SF23">
    <property type="entry name" value="TRANSPOSASE INSI FOR INSERTION SEQUENCE ELEMENT IS30A-RELATED"/>
    <property type="match status" value="1"/>
</dbReference>
<accession>A0ABU8U9P9</accession>
<feature type="domain" description="Transposase IS30-like HTH" evidence="2">
    <location>
        <begin position="41"/>
        <end position="81"/>
    </location>
</feature>
<evidence type="ECO:0000259" key="2">
    <source>
        <dbReference type="Pfam" id="PF13936"/>
    </source>
</evidence>
<evidence type="ECO:0000256" key="1">
    <source>
        <dbReference type="SAM" id="MobiDB-lite"/>
    </source>
</evidence>
<dbReference type="Proteomes" id="UP001382904">
    <property type="component" value="Unassembled WGS sequence"/>
</dbReference>